<reference evidence="2" key="1">
    <citation type="journal article" date="2014" name="Front. Microbiol.">
        <title>High frequency of phylogenetically diverse reductive dehalogenase-homologous genes in deep subseafloor sedimentary metagenomes.</title>
        <authorList>
            <person name="Kawai M."/>
            <person name="Futagami T."/>
            <person name="Toyoda A."/>
            <person name="Takaki Y."/>
            <person name="Nishi S."/>
            <person name="Hori S."/>
            <person name="Arai W."/>
            <person name="Tsubouchi T."/>
            <person name="Morono Y."/>
            <person name="Uchiyama I."/>
            <person name="Ito T."/>
            <person name="Fujiyama A."/>
            <person name="Inagaki F."/>
            <person name="Takami H."/>
        </authorList>
    </citation>
    <scope>NUCLEOTIDE SEQUENCE</scope>
    <source>
        <strain evidence="2">Expedition CK06-06</strain>
    </source>
</reference>
<keyword evidence="1" id="KW-1133">Transmembrane helix</keyword>
<gene>
    <name evidence="2" type="ORF">S06H3_08678</name>
</gene>
<evidence type="ECO:0000256" key="1">
    <source>
        <dbReference type="SAM" id="Phobius"/>
    </source>
</evidence>
<keyword evidence="1" id="KW-0812">Transmembrane</keyword>
<accession>X1M761</accession>
<organism evidence="2">
    <name type="scientific">marine sediment metagenome</name>
    <dbReference type="NCBI Taxonomy" id="412755"/>
    <lineage>
        <taxon>unclassified sequences</taxon>
        <taxon>metagenomes</taxon>
        <taxon>ecological metagenomes</taxon>
    </lineage>
</organism>
<sequence length="91" mass="9760">GAYADVAMPGSIKISPRATVGDIWIQEYTPEVQQTVEQVVETFAKTSEEVTEALGTKLLQTQQGIASILPQMAVYGVIAVVVIVVAGKIWK</sequence>
<feature type="non-terminal residue" evidence="2">
    <location>
        <position position="1"/>
    </location>
</feature>
<evidence type="ECO:0000313" key="2">
    <source>
        <dbReference type="EMBL" id="GAI10510.1"/>
    </source>
</evidence>
<protein>
    <submittedName>
        <fullName evidence="2">Uncharacterized protein</fullName>
    </submittedName>
</protein>
<dbReference type="AlphaFoldDB" id="X1M761"/>
<comment type="caution">
    <text evidence="2">The sequence shown here is derived from an EMBL/GenBank/DDBJ whole genome shotgun (WGS) entry which is preliminary data.</text>
</comment>
<keyword evidence="1" id="KW-0472">Membrane</keyword>
<proteinExistence type="predicted"/>
<feature type="transmembrane region" description="Helical" evidence="1">
    <location>
        <begin position="72"/>
        <end position="90"/>
    </location>
</feature>
<name>X1M761_9ZZZZ</name>
<dbReference type="EMBL" id="BARV01003697">
    <property type="protein sequence ID" value="GAI10510.1"/>
    <property type="molecule type" value="Genomic_DNA"/>
</dbReference>